<evidence type="ECO:0000313" key="2">
    <source>
        <dbReference type="Proteomes" id="UP000291236"/>
    </source>
</evidence>
<dbReference type="EMBL" id="AP019368">
    <property type="protein sequence ID" value="BBH53279.1"/>
    <property type="molecule type" value="Genomic_DNA"/>
</dbReference>
<sequence length="398" mass="43111">MFSYFKIFIVFVCTAFVASCGKLKQQNLGFELRSPALPKFQNNGLTYTSFAPIHIPISITSSTGFSYTGALQAGANTISLPVATALTIQIGYLAYGLTAGQTLAQQCSQSNNSPNAVLYTEYTTSFSIDETSSSVNINFPNPFTEVNFDHFGFKIKTSSGTPAANAVAYFEDVISQSAIVDPCKNAPLYNNVDSGGRLPINIPIYSSTSQFRIRIVAADGTTQVFSPTLPRGASNAQFYFMQFGSGAVTAMNESTDSFLDDGYPIAVRRDSMNRNPRYADINTYTFNPPDISTGLTNFHPANQTSGSNRSLVVKCQITIDSSGSHGAVIVPYQTCPLNISNIYTYFTQLSTGTYYFLDAYLMDSENFLASNTSATNPYTPILNSSPFPHSFLTPGSPP</sequence>
<name>A0A4P2VNQ7_FLUSA</name>
<dbReference type="OrthoDB" id="5293537at2"/>
<evidence type="ECO:0008006" key="3">
    <source>
        <dbReference type="Google" id="ProtNLM"/>
    </source>
</evidence>
<organism evidence="1 2">
    <name type="scientific">Fluviispira sanaruensis</name>
    <dbReference type="NCBI Taxonomy" id="2493639"/>
    <lineage>
        <taxon>Bacteria</taxon>
        <taxon>Pseudomonadati</taxon>
        <taxon>Bdellovibrionota</taxon>
        <taxon>Oligoflexia</taxon>
        <taxon>Silvanigrellales</taxon>
        <taxon>Silvanigrellaceae</taxon>
        <taxon>Fluviispira</taxon>
    </lineage>
</organism>
<proteinExistence type="predicted"/>
<dbReference type="PROSITE" id="PS51257">
    <property type="entry name" value="PROKAR_LIPOPROTEIN"/>
    <property type="match status" value="1"/>
</dbReference>
<protein>
    <recommendedName>
        <fullName evidence="3">Lipoprotein</fullName>
    </recommendedName>
</protein>
<dbReference type="AlphaFoldDB" id="A0A4P2VNQ7"/>
<dbReference type="RefSeq" id="WP_130608800.1">
    <property type="nucleotide sequence ID" value="NZ_AP019368.1"/>
</dbReference>
<reference evidence="1 2" key="1">
    <citation type="submission" date="2018-12" db="EMBL/GenBank/DDBJ databases">
        <title>Rubrispira sanarue gen. nov., sp., nov., a member of the order Silvanigrellales, isolated from a brackish lake in Hamamatsu Japan.</title>
        <authorList>
            <person name="Maejima Y."/>
            <person name="Iino T."/>
            <person name="Muraguchi Y."/>
            <person name="Fukuda K."/>
            <person name="Nojiri H."/>
            <person name="Ohkuma M."/>
            <person name="Moriuchi R."/>
            <person name="Dohra H."/>
            <person name="Kimbara K."/>
            <person name="Shintani M."/>
        </authorList>
    </citation>
    <scope>NUCLEOTIDE SEQUENCE [LARGE SCALE GENOMIC DNA]</scope>
    <source>
        <strain evidence="1 2">RF1110005</strain>
    </source>
</reference>
<dbReference type="Proteomes" id="UP000291236">
    <property type="component" value="Chromosome"/>
</dbReference>
<keyword evidence="2" id="KW-1185">Reference proteome</keyword>
<gene>
    <name evidence="1" type="ORF">JCM31447_17220</name>
</gene>
<evidence type="ECO:0000313" key="1">
    <source>
        <dbReference type="EMBL" id="BBH53279.1"/>
    </source>
</evidence>
<accession>A0A4P2VNQ7</accession>
<dbReference type="KEGG" id="sbf:JCM31447_17220"/>